<evidence type="ECO:0000259" key="4">
    <source>
        <dbReference type="PROSITE" id="PS50011"/>
    </source>
</evidence>
<dbReference type="GO" id="GO:0005737">
    <property type="term" value="C:cytoplasm"/>
    <property type="evidence" value="ECO:0007669"/>
    <property type="project" value="TreeGrafter"/>
</dbReference>
<dbReference type="Gene3D" id="1.10.510.10">
    <property type="entry name" value="Transferase(Phosphotransferase) domain 1"/>
    <property type="match status" value="1"/>
</dbReference>
<feature type="binding site" evidence="3">
    <location>
        <position position="238"/>
    </location>
    <ligand>
        <name>ATP</name>
        <dbReference type="ChEBI" id="CHEBI:30616"/>
    </ligand>
</feature>
<keyword evidence="6" id="KW-1185">Reference proteome</keyword>
<name>A0A191ZJT3_9GAMM</name>
<dbReference type="PANTHER" id="PTHR48051">
    <property type="match status" value="1"/>
</dbReference>
<evidence type="ECO:0000256" key="1">
    <source>
        <dbReference type="ARBA" id="ARBA00022614"/>
    </source>
</evidence>
<protein>
    <submittedName>
        <fullName evidence="5">Protein kinase</fullName>
    </submittedName>
</protein>
<keyword evidence="5" id="KW-0418">Kinase</keyword>
<dbReference type="PROSITE" id="PS51450">
    <property type="entry name" value="LRR"/>
    <property type="match status" value="2"/>
</dbReference>
<evidence type="ECO:0000256" key="3">
    <source>
        <dbReference type="PROSITE-ProRule" id="PRU10141"/>
    </source>
</evidence>
<dbReference type="SMART" id="SM00364">
    <property type="entry name" value="LRR_BAC"/>
    <property type="match status" value="5"/>
</dbReference>
<keyword evidence="3" id="KW-0067">ATP-binding</keyword>
<dbReference type="InterPro" id="IPR032675">
    <property type="entry name" value="LRR_dom_sf"/>
</dbReference>
<dbReference type="PROSITE" id="PS50011">
    <property type="entry name" value="PROTEIN_KINASE_DOM"/>
    <property type="match status" value="1"/>
</dbReference>
<dbReference type="InterPro" id="IPR050216">
    <property type="entry name" value="LRR_domain-containing"/>
</dbReference>
<dbReference type="PANTHER" id="PTHR48051:SF1">
    <property type="entry name" value="RAS SUPPRESSOR PROTEIN 1"/>
    <property type="match status" value="1"/>
</dbReference>
<keyword evidence="1" id="KW-0433">Leucine-rich repeat</keyword>
<dbReference type="GO" id="GO:0005524">
    <property type="term" value="F:ATP binding"/>
    <property type="evidence" value="ECO:0007669"/>
    <property type="project" value="UniProtKB-UniRule"/>
</dbReference>
<dbReference type="OrthoDB" id="8532199at2"/>
<dbReference type="SUPFAM" id="SSF52058">
    <property type="entry name" value="L domain-like"/>
    <property type="match status" value="1"/>
</dbReference>
<dbReference type="AlphaFoldDB" id="A0A191ZJT3"/>
<keyword evidence="5" id="KW-0808">Transferase</keyword>
<keyword evidence="3" id="KW-0547">Nucleotide-binding</keyword>
<dbReference type="Pfam" id="PF07714">
    <property type="entry name" value="PK_Tyr_Ser-Thr"/>
    <property type="match status" value="1"/>
</dbReference>
<dbReference type="GO" id="GO:0004672">
    <property type="term" value="F:protein kinase activity"/>
    <property type="evidence" value="ECO:0007669"/>
    <property type="project" value="InterPro"/>
</dbReference>
<dbReference type="InterPro" id="IPR001611">
    <property type="entry name" value="Leu-rich_rpt"/>
</dbReference>
<feature type="domain" description="Protein kinase" evidence="4">
    <location>
        <begin position="207"/>
        <end position="453"/>
    </location>
</feature>
<evidence type="ECO:0000313" key="6">
    <source>
        <dbReference type="Proteomes" id="UP000078596"/>
    </source>
</evidence>
<dbReference type="InterPro" id="IPR001245">
    <property type="entry name" value="Ser-Thr/Tyr_kinase_cat_dom"/>
</dbReference>
<dbReference type="SMART" id="SM00369">
    <property type="entry name" value="LRR_TYP"/>
    <property type="match status" value="4"/>
</dbReference>
<dbReference type="RefSeq" id="WP_066102357.1">
    <property type="nucleotide sequence ID" value="NZ_CP016027.1"/>
</dbReference>
<proteinExistence type="predicted"/>
<dbReference type="Gene3D" id="3.30.200.20">
    <property type="entry name" value="Phosphorylase Kinase, domain 1"/>
    <property type="match status" value="1"/>
</dbReference>
<dbReference type="Gene3D" id="3.80.10.10">
    <property type="entry name" value="Ribonuclease Inhibitor"/>
    <property type="match status" value="2"/>
</dbReference>
<dbReference type="InterPro" id="IPR011009">
    <property type="entry name" value="Kinase-like_dom_sf"/>
</dbReference>
<dbReference type="InterPro" id="IPR003591">
    <property type="entry name" value="Leu-rich_rpt_typical-subtyp"/>
</dbReference>
<accession>A0A191ZJT3</accession>
<dbReference type="EMBL" id="CP016027">
    <property type="protein sequence ID" value="ANJ68130.1"/>
    <property type="molecule type" value="Genomic_DNA"/>
</dbReference>
<dbReference type="SUPFAM" id="SSF56112">
    <property type="entry name" value="Protein kinase-like (PK-like)"/>
    <property type="match status" value="1"/>
</dbReference>
<dbReference type="Pfam" id="PF13855">
    <property type="entry name" value="LRR_8"/>
    <property type="match status" value="2"/>
</dbReference>
<dbReference type="Proteomes" id="UP000078596">
    <property type="component" value="Chromosome"/>
</dbReference>
<gene>
    <name evidence="5" type="ORF">A9404_12770</name>
</gene>
<keyword evidence="2" id="KW-0677">Repeat</keyword>
<sequence length="453" mass="49709">MHTLEQLRSGALNGTQRLRLACGLTEFPREIFELADTLEILDLSGNRLTDLPDDLPRLHRLRILFCSDNRFTQLPAVLGRCPRLEMIGFKANQIRHVPGDALPVDLRWLILTDNRITSLPADIGQCQRLQKLMLAGNRLTELPPELADCHRLELLRISANRLEAFPVWLTTMPRLAWLAYAGNPFCAEQETVARNAAPHDAIDWQTLELAQVLGEGASGIIHQAAQHDSSRTRAVAVKLFKGAVTSDGLPLSEMTACLAAGSHPNLIPVLGRIQDHPNGTHGLVLSLIDPAFGNLAGPPSLASCTRDCYAPECRFDLDTTLQIAHGVASAARHLHAAGIQHGDLYAHNMLHDGQGKILLGDFGAASPRPDDDPELAEALQRIEVRAFACLLEELLERTIDESQEDSDLYAVLDRLKTSGLQENPAARPTLREITQQIEALCLIRHDASTAQTP</sequence>
<dbReference type="STRING" id="1860122.A9404_12770"/>
<reference evidence="5 6" key="1">
    <citation type="submission" date="2016-06" db="EMBL/GenBank/DDBJ databases">
        <title>Insight into the functional genes involving in sulfur oxidation in Pearl River water.</title>
        <authorList>
            <person name="Luo J."/>
            <person name="Tan X."/>
            <person name="Lin W."/>
        </authorList>
    </citation>
    <scope>NUCLEOTIDE SEQUENCE [LARGE SCALE GENOMIC DNA]</scope>
    <source>
        <strain evidence="5 6">LS2</strain>
    </source>
</reference>
<dbReference type="KEGG" id="haz:A9404_12770"/>
<evidence type="ECO:0000256" key="2">
    <source>
        <dbReference type="ARBA" id="ARBA00022737"/>
    </source>
</evidence>
<dbReference type="InterPro" id="IPR017441">
    <property type="entry name" value="Protein_kinase_ATP_BS"/>
</dbReference>
<organism evidence="5 6">
    <name type="scientific">Halothiobacillus diazotrophicus</name>
    <dbReference type="NCBI Taxonomy" id="1860122"/>
    <lineage>
        <taxon>Bacteria</taxon>
        <taxon>Pseudomonadati</taxon>
        <taxon>Pseudomonadota</taxon>
        <taxon>Gammaproteobacteria</taxon>
        <taxon>Chromatiales</taxon>
        <taxon>Halothiobacillaceae</taxon>
        <taxon>Halothiobacillus</taxon>
    </lineage>
</organism>
<evidence type="ECO:0000313" key="5">
    <source>
        <dbReference type="EMBL" id="ANJ68130.1"/>
    </source>
</evidence>
<dbReference type="InterPro" id="IPR000719">
    <property type="entry name" value="Prot_kinase_dom"/>
</dbReference>
<dbReference type="PROSITE" id="PS00107">
    <property type="entry name" value="PROTEIN_KINASE_ATP"/>
    <property type="match status" value="1"/>
</dbReference>